<reference evidence="12 13" key="1">
    <citation type="submission" date="2020-07" db="EMBL/GenBank/DDBJ databases">
        <authorList>
            <person name="Sun Q."/>
        </authorList>
    </citation>
    <scope>NUCLEOTIDE SEQUENCE [LARGE SCALE GENOMIC DNA]</scope>
    <source>
        <strain evidence="12 13">MAH-1</strain>
    </source>
</reference>
<dbReference type="InterPro" id="IPR024932">
    <property type="entry name" value="ApbE"/>
</dbReference>
<dbReference type="Pfam" id="PF02424">
    <property type="entry name" value="ApbE"/>
    <property type="match status" value="1"/>
</dbReference>
<feature type="binding site" evidence="11">
    <location>
        <position position="168"/>
    </location>
    <ligand>
        <name>Mg(2+)</name>
        <dbReference type="ChEBI" id="CHEBI:18420"/>
    </ligand>
</feature>
<dbReference type="Gene3D" id="3.10.520.10">
    <property type="entry name" value="ApbE-like domains"/>
    <property type="match status" value="1"/>
</dbReference>
<evidence type="ECO:0000256" key="4">
    <source>
        <dbReference type="ARBA" id="ARBA00022679"/>
    </source>
</evidence>
<keyword evidence="7 10" id="KW-0460">Magnesium</keyword>
<dbReference type="PANTHER" id="PTHR30040:SF2">
    <property type="entry name" value="FAD:PROTEIN FMN TRANSFERASE"/>
    <property type="match status" value="1"/>
</dbReference>
<dbReference type="EC" id="2.7.1.180" evidence="1 10"/>
<accession>A0A7Y8Y4V8</accession>
<dbReference type="InterPro" id="IPR003374">
    <property type="entry name" value="ApbE-like_sf"/>
</dbReference>
<comment type="caution">
    <text evidence="12">The sequence shown here is derived from an EMBL/GenBank/DDBJ whole genome shotgun (WGS) entry which is preliminary data.</text>
</comment>
<evidence type="ECO:0000256" key="10">
    <source>
        <dbReference type="PIRNR" id="PIRNR006268"/>
    </source>
</evidence>
<protein>
    <recommendedName>
        <fullName evidence="2 10">FAD:protein FMN transferase</fullName>
        <ecNumber evidence="1 10">2.7.1.180</ecNumber>
    </recommendedName>
    <alternativeName>
        <fullName evidence="8 10">Flavin transferase</fullName>
    </alternativeName>
</protein>
<evidence type="ECO:0000256" key="3">
    <source>
        <dbReference type="ARBA" id="ARBA00022630"/>
    </source>
</evidence>
<proteinExistence type="inferred from homology"/>
<dbReference type="SUPFAM" id="SSF143631">
    <property type="entry name" value="ApbE-like"/>
    <property type="match status" value="1"/>
</dbReference>
<evidence type="ECO:0000256" key="8">
    <source>
        <dbReference type="ARBA" id="ARBA00031306"/>
    </source>
</evidence>
<comment type="similarity">
    <text evidence="10">Belongs to the ApbE family.</text>
</comment>
<evidence type="ECO:0000256" key="6">
    <source>
        <dbReference type="ARBA" id="ARBA00022827"/>
    </source>
</evidence>
<gene>
    <name evidence="12" type="ORF">HZF10_16340</name>
</gene>
<dbReference type="PANTHER" id="PTHR30040">
    <property type="entry name" value="THIAMINE BIOSYNTHESIS LIPOPROTEIN APBE"/>
    <property type="match status" value="1"/>
</dbReference>
<evidence type="ECO:0000256" key="9">
    <source>
        <dbReference type="ARBA" id="ARBA00048540"/>
    </source>
</evidence>
<evidence type="ECO:0000256" key="7">
    <source>
        <dbReference type="ARBA" id="ARBA00022842"/>
    </source>
</evidence>
<keyword evidence="6 10" id="KW-0274">FAD</keyword>
<evidence type="ECO:0000256" key="11">
    <source>
        <dbReference type="PIRSR" id="PIRSR006268-2"/>
    </source>
</evidence>
<evidence type="ECO:0000313" key="13">
    <source>
        <dbReference type="Proteomes" id="UP000535020"/>
    </source>
</evidence>
<keyword evidence="13" id="KW-1185">Reference proteome</keyword>
<keyword evidence="4 10" id="KW-0808">Transferase</keyword>
<dbReference type="Proteomes" id="UP000535020">
    <property type="component" value="Unassembled WGS sequence"/>
</dbReference>
<keyword evidence="3 10" id="KW-0285">Flavoprotein</keyword>
<dbReference type="EMBL" id="JACBJI010000008">
    <property type="protein sequence ID" value="NYA72501.1"/>
    <property type="molecule type" value="Genomic_DNA"/>
</dbReference>
<comment type="cofactor">
    <cofactor evidence="11">
        <name>Mg(2+)</name>
        <dbReference type="ChEBI" id="CHEBI:18420"/>
    </cofactor>
    <cofactor evidence="11">
        <name>Mn(2+)</name>
        <dbReference type="ChEBI" id="CHEBI:29035"/>
    </cofactor>
    <text evidence="11">Magnesium. Can also use manganese.</text>
</comment>
<evidence type="ECO:0000256" key="2">
    <source>
        <dbReference type="ARBA" id="ARBA00016337"/>
    </source>
</evidence>
<evidence type="ECO:0000256" key="1">
    <source>
        <dbReference type="ARBA" id="ARBA00011955"/>
    </source>
</evidence>
<organism evidence="12 13">
    <name type="scientific">Flavobacterium agri</name>
    <dbReference type="NCBI Taxonomy" id="2743471"/>
    <lineage>
        <taxon>Bacteria</taxon>
        <taxon>Pseudomonadati</taxon>
        <taxon>Bacteroidota</taxon>
        <taxon>Flavobacteriia</taxon>
        <taxon>Flavobacteriales</taxon>
        <taxon>Flavobacteriaceae</taxon>
        <taxon>Flavobacterium</taxon>
    </lineage>
</organism>
<keyword evidence="5 10" id="KW-0479">Metal-binding</keyword>
<dbReference type="PIRSF" id="PIRSF006268">
    <property type="entry name" value="ApbE"/>
    <property type="match status" value="1"/>
</dbReference>
<feature type="binding site" evidence="11">
    <location>
        <position position="284"/>
    </location>
    <ligand>
        <name>Mg(2+)</name>
        <dbReference type="ChEBI" id="CHEBI:18420"/>
    </ligand>
</feature>
<dbReference type="RefSeq" id="WP_176007302.1">
    <property type="nucleotide sequence ID" value="NZ_JABWMI010000020.1"/>
</dbReference>
<dbReference type="GO" id="GO:0016740">
    <property type="term" value="F:transferase activity"/>
    <property type="evidence" value="ECO:0007669"/>
    <property type="project" value="UniProtKB-UniRule"/>
</dbReference>
<evidence type="ECO:0000256" key="5">
    <source>
        <dbReference type="ARBA" id="ARBA00022723"/>
    </source>
</evidence>
<dbReference type="AlphaFoldDB" id="A0A7Y8Y4V8"/>
<evidence type="ECO:0000313" key="12">
    <source>
        <dbReference type="EMBL" id="NYA72501.1"/>
    </source>
</evidence>
<comment type="catalytic activity">
    <reaction evidence="9 10">
        <text>L-threonyl-[protein] + FAD = FMN-L-threonyl-[protein] + AMP + H(+)</text>
        <dbReference type="Rhea" id="RHEA:36847"/>
        <dbReference type="Rhea" id="RHEA-COMP:11060"/>
        <dbReference type="Rhea" id="RHEA-COMP:11061"/>
        <dbReference type="ChEBI" id="CHEBI:15378"/>
        <dbReference type="ChEBI" id="CHEBI:30013"/>
        <dbReference type="ChEBI" id="CHEBI:57692"/>
        <dbReference type="ChEBI" id="CHEBI:74257"/>
        <dbReference type="ChEBI" id="CHEBI:456215"/>
        <dbReference type="EC" id="2.7.1.180"/>
    </reaction>
</comment>
<name>A0A7Y8Y4V8_9FLAO</name>
<dbReference type="GO" id="GO:0046872">
    <property type="term" value="F:metal ion binding"/>
    <property type="evidence" value="ECO:0007669"/>
    <property type="project" value="UniProtKB-UniRule"/>
</dbReference>
<sequence length="328" mass="36103">MKYFFFVLTLLFLSISHAQVLRQRTLKLMGSRFDITIVHENETKAEAYIDTAVAEISRIENVISEWMPNTEVSEVNRNAGIKPVKVSAELLNLTERALYFSKISDGAFDISFAAADKIWKFDGSMTELPSAETVAESVKKIGYKNIVIDKKNSTIFLKLIGMKIGFGSIGKGYAADKTKEFLMKKGVPAGIINASGDMNTWGTQPDGEQWTVGITNPMDKNQVFAVVPLKQTAVVTSGNYEKYAMINGKRYAHIINPKTGYPATGLSSVTVFGPNAEMCNGFSTAIMVLGKDVGLHLIEQFPNLQCIVVTDEGDISSSKNIELKLYKP</sequence>